<accession>A0ABV6AG60</accession>
<gene>
    <name evidence="1" type="ORF">ACFFP0_12155</name>
</gene>
<reference evidence="1 2" key="1">
    <citation type="submission" date="2024-09" db="EMBL/GenBank/DDBJ databases">
        <authorList>
            <person name="Sun Q."/>
            <person name="Mori K."/>
        </authorList>
    </citation>
    <scope>NUCLEOTIDE SEQUENCE [LARGE SCALE GENOMIC DNA]</scope>
    <source>
        <strain evidence="1 2">TBRC 4938</strain>
    </source>
</reference>
<comment type="caution">
    <text evidence="1">The sequence shown here is derived from an EMBL/GenBank/DDBJ whole genome shotgun (WGS) entry which is preliminary data.</text>
</comment>
<organism evidence="1 2">
    <name type="scientific">Rhizobium puerariae</name>
    <dbReference type="NCBI Taxonomy" id="1585791"/>
    <lineage>
        <taxon>Bacteria</taxon>
        <taxon>Pseudomonadati</taxon>
        <taxon>Pseudomonadota</taxon>
        <taxon>Alphaproteobacteria</taxon>
        <taxon>Hyphomicrobiales</taxon>
        <taxon>Rhizobiaceae</taxon>
        <taxon>Rhizobium/Agrobacterium group</taxon>
        <taxon>Rhizobium</taxon>
    </lineage>
</organism>
<evidence type="ECO:0008006" key="3">
    <source>
        <dbReference type="Google" id="ProtNLM"/>
    </source>
</evidence>
<name>A0ABV6AG60_9HYPH</name>
<keyword evidence="2" id="KW-1185">Reference proteome</keyword>
<protein>
    <recommendedName>
        <fullName evidence="3">DUF4406 domain-containing protein</fullName>
    </recommendedName>
</protein>
<proteinExistence type="predicted"/>
<sequence length="141" mass="15477">MIREDLRSRRIAVVADFVVNPGSALYGRRQAPPTDFVDALITRGWGIMKMPPHVAKFESCERLIEVSVGDLIDYRKNGYDVVIAAVEDLPQQGVWLDAMTACFRKLGKDLPPVVTIRPDAAATDADLLETALAPATCPQPE</sequence>
<evidence type="ECO:0000313" key="2">
    <source>
        <dbReference type="Proteomes" id="UP001589692"/>
    </source>
</evidence>
<dbReference type="EMBL" id="JBHMAA010000014">
    <property type="protein sequence ID" value="MFB9949608.1"/>
    <property type="molecule type" value="Genomic_DNA"/>
</dbReference>
<evidence type="ECO:0000313" key="1">
    <source>
        <dbReference type="EMBL" id="MFB9949608.1"/>
    </source>
</evidence>
<dbReference type="RefSeq" id="WP_377260824.1">
    <property type="nucleotide sequence ID" value="NZ_JBHMAA010000014.1"/>
</dbReference>
<dbReference type="Proteomes" id="UP001589692">
    <property type="component" value="Unassembled WGS sequence"/>
</dbReference>